<feature type="domain" description="KKT2/KKT3 zinc finger" evidence="5">
    <location>
        <begin position="24"/>
        <end position="59"/>
    </location>
</feature>
<dbReference type="Pfam" id="PF26235">
    <property type="entry name" value="zf-KKT2_KKT3"/>
    <property type="match status" value="2"/>
</dbReference>
<evidence type="ECO:0000313" key="6">
    <source>
        <dbReference type="EMBL" id="CAH3149667.1"/>
    </source>
</evidence>
<name>A0ABN8PS49_9CNID</name>
<keyword evidence="1" id="KW-0479">Metal-binding</keyword>
<accession>A0ABN8PS49</accession>
<dbReference type="InterPro" id="IPR046349">
    <property type="entry name" value="C1-like_sf"/>
</dbReference>
<keyword evidence="3" id="KW-0862">Zinc</keyword>
<dbReference type="PANTHER" id="PTHR47841">
    <property type="entry name" value="DIACYLGLYCEROL KINASE THETA-LIKE-RELATED"/>
    <property type="match status" value="1"/>
</dbReference>
<gene>
    <name evidence="6" type="ORF">PEVE_00045001</name>
</gene>
<protein>
    <recommendedName>
        <fullName evidence="5">KKT2/KKT3 zinc finger domain-containing protein</fullName>
    </recommendedName>
</protein>
<evidence type="ECO:0000259" key="5">
    <source>
        <dbReference type="Pfam" id="PF26235"/>
    </source>
</evidence>
<keyword evidence="2" id="KW-0863">Zinc-finger</keyword>
<evidence type="ECO:0000256" key="4">
    <source>
        <dbReference type="SAM" id="Coils"/>
    </source>
</evidence>
<keyword evidence="4" id="KW-0175">Coiled coil</keyword>
<evidence type="ECO:0000313" key="7">
    <source>
        <dbReference type="Proteomes" id="UP001159427"/>
    </source>
</evidence>
<reference evidence="6 7" key="1">
    <citation type="submission" date="2022-05" db="EMBL/GenBank/DDBJ databases">
        <authorList>
            <consortium name="Genoscope - CEA"/>
            <person name="William W."/>
        </authorList>
    </citation>
    <scope>NUCLEOTIDE SEQUENCE [LARGE SCALE GENOMIC DNA]</scope>
</reference>
<feature type="coiled-coil region" evidence="4">
    <location>
        <begin position="263"/>
        <end position="325"/>
    </location>
</feature>
<keyword evidence="7" id="KW-1185">Reference proteome</keyword>
<evidence type="ECO:0000256" key="1">
    <source>
        <dbReference type="ARBA" id="ARBA00022723"/>
    </source>
</evidence>
<dbReference type="Proteomes" id="UP001159427">
    <property type="component" value="Unassembled WGS sequence"/>
</dbReference>
<dbReference type="InterPro" id="IPR058800">
    <property type="entry name" value="Znf-KKT2_KKT3"/>
</dbReference>
<dbReference type="EMBL" id="CALNXI010000976">
    <property type="protein sequence ID" value="CAH3149667.1"/>
    <property type="molecule type" value="Genomic_DNA"/>
</dbReference>
<evidence type="ECO:0000256" key="3">
    <source>
        <dbReference type="ARBA" id="ARBA00022833"/>
    </source>
</evidence>
<dbReference type="SUPFAM" id="SSF57889">
    <property type="entry name" value="Cysteine-rich domain"/>
    <property type="match status" value="1"/>
</dbReference>
<sequence>GKTTLSHQHPLICLQNSTRRHSWICDFCSRASEDLIRETYSYRCEECDFDLCFDCVQPRQHPAHYHALEVTERAYNILHSWFCDICGCPNKPDETLSRHCKECDFDACRVCFHRHTIALHQHPLFRVDSHYIYPHTKGGWRCNNCKSRHHDPADNWPWHCHECNYDLCDNCIGATLAVNTDLEDEVKKLVSPHFLSGLLMLDDFVQILNETPNDVSAIAAQRIMPDLLGLVKKSHEAFCHAESTIHEINGRLDNNLQIIVVEEKNTNDILKQTQESLAKLEENMKVKQDEYDEVKEQLSKLDSNLRREKESLRQKRKQLEIAERKRNGGVLVGSVLGGIFGGPAGVFTGRYIANAVHKTDVSNAEEAVNEASSQEEKTRRRFAVKQEELSKLVHEQEEQEIVKRWRCQELELLKTRKEDIKKSQKRLATLNESIKSCTTFVDTTTSRAKMMADEATGELPDIEAMVFPLKAIAGDLAETSLSNSRLLSGRFDIKGIGTKIKAITSKALKGNPSNNVDQWA</sequence>
<feature type="non-terminal residue" evidence="6">
    <location>
        <position position="1"/>
    </location>
</feature>
<organism evidence="6 7">
    <name type="scientific">Porites evermanni</name>
    <dbReference type="NCBI Taxonomy" id="104178"/>
    <lineage>
        <taxon>Eukaryota</taxon>
        <taxon>Metazoa</taxon>
        <taxon>Cnidaria</taxon>
        <taxon>Anthozoa</taxon>
        <taxon>Hexacorallia</taxon>
        <taxon>Scleractinia</taxon>
        <taxon>Fungiina</taxon>
        <taxon>Poritidae</taxon>
        <taxon>Porites</taxon>
    </lineage>
</organism>
<comment type="caution">
    <text evidence="6">The sequence shown here is derived from an EMBL/GenBank/DDBJ whole genome shotgun (WGS) entry which is preliminary data.</text>
</comment>
<dbReference type="PANTHER" id="PTHR47841:SF7">
    <property type="entry name" value="CYSTEINE_HISTIDINE-RICH C1 DOMAIN PROTEIN"/>
    <property type="match status" value="1"/>
</dbReference>
<dbReference type="Gene3D" id="3.30.60.90">
    <property type="match status" value="1"/>
</dbReference>
<proteinExistence type="predicted"/>
<feature type="domain" description="KKT2/KKT3 zinc finger" evidence="5">
    <location>
        <begin position="130"/>
        <end position="171"/>
    </location>
</feature>
<dbReference type="InterPro" id="IPR043145">
    <property type="entry name" value="Znf_ZZ_sf"/>
</dbReference>
<evidence type="ECO:0000256" key="2">
    <source>
        <dbReference type="ARBA" id="ARBA00022771"/>
    </source>
</evidence>